<protein>
    <recommendedName>
        <fullName evidence="4 5">Pyrroline-5-carboxylate reductase</fullName>
        <shortName evidence="4">P5C reductase</shortName>
        <shortName evidence="4">P5CR</shortName>
        <ecNumber evidence="4 5">1.5.1.2</ecNumber>
    </recommendedName>
    <alternativeName>
        <fullName evidence="4">PCA reductase</fullName>
    </alternativeName>
</protein>
<dbReference type="InterPro" id="IPR029036">
    <property type="entry name" value="P5CR_dimer"/>
</dbReference>
<dbReference type="KEGG" id="htq:FRZ44_09610"/>
<keyword evidence="3 4" id="KW-0560">Oxidoreductase</keyword>
<dbReference type="EMBL" id="CP042906">
    <property type="protein sequence ID" value="QEX15674.1"/>
    <property type="molecule type" value="Genomic_DNA"/>
</dbReference>
<dbReference type="GO" id="GO:0004735">
    <property type="term" value="F:pyrroline-5-carboxylate reductase activity"/>
    <property type="evidence" value="ECO:0007669"/>
    <property type="project" value="UniProtKB-UniRule"/>
</dbReference>
<keyword evidence="2 4" id="KW-0521">NADP</keyword>
<reference evidence="9 10" key="1">
    <citation type="submission" date="2019-08" db="EMBL/GenBank/DDBJ databases">
        <title>Hyperibacter terrae gen. nov., sp. nov. and Hyperibacter viscosus sp. nov., two new members in the family Rhodospirillaceae isolated from the rhizosphere of Hypericum perforatum.</title>
        <authorList>
            <person name="Noviana Z."/>
        </authorList>
    </citation>
    <scope>NUCLEOTIDE SEQUENCE [LARGE SCALE GENOMIC DNA]</scope>
    <source>
        <strain evidence="9 10">R5913</strain>
    </source>
</reference>
<gene>
    <name evidence="4 9" type="primary">proC</name>
    <name evidence="9" type="ORF">FRZ44_09610</name>
</gene>
<evidence type="ECO:0000256" key="3">
    <source>
        <dbReference type="ARBA" id="ARBA00023002"/>
    </source>
</evidence>
<proteinExistence type="inferred from homology"/>
<name>A0A5J6ME03_9PROT</name>
<dbReference type="SUPFAM" id="SSF48179">
    <property type="entry name" value="6-phosphogluconate dehydrogenase C-terminal domain-like"/>
    <property type="match status" value="1"/>
</dbReference>
<dbReference type="OrthoDB" id="9805754at2"/>
<evidence type="ECO:0000313" key="10">
    <source>
        <dbReference type="Proteomes" id="UP000326202"/>
    </source>
</evidence>
<dbReference type="RefSeq" id="WP_151176105.1">
    <property type="nucleotide sequence ID" value="NZ_CP042906.1"/>
</dbReference>
<dbReference type="GO" id="GO:0005737">
    <property type="term" value="C:cytoplasm"/>
    <property type="evidence" value="ECO:0007669"/>
    <property type="project" value="UniProtKB-SubCell"/>
</dbReference>
<keyword evidence="4" id="KW-0028">Amino-acid biosynthesis</keyword>
<dbReference type="InterPro" id="IPR028939">
    <property type="entry name" value="P5C_Rdtase_cat_N"/>
</dbReference>
<evidence type="ECO:0000256" key="4">
    <source>
        <dbReference type="HAMAP-Rule" id="MF_01925"/>
    </source>
</evidence>
<keyword evidence="4" id="KW-0641">Proline biosynthesis</keyword>
<evidence type="ECO:0000256" key="6">
    <source>
        <dbReference type="PIRSR" id="PIRSR000193-1"/>
    </source>
</evidence>
<dbReference type="PIRSF" id="PIRSF000193">
    <property type="entry name" value="Pyrrol-5-carb_rd"/>
    <property type="match status" value="1"/>
</dbReference>
<sequence>MRDLEGPLLLVGCGKMGGAMLAGWLGRGLDPAEAHVVEPNKAALGEFAGQVRHHVDFSSLPAVLTPRVVVLAVKPQMMASALPGCRRFVGPKTLFLSIAAGKTIAYFERELGPGPLVRAMPNTPAAIARGISVAVANAGVTADQKEQADLLLKAVGEVAWVEQEALIDPVTALSGGGPAYVFLLMEYLAEAGAASGLPLELARRLARVTVSGAGELARQSAESVEQLRQNVTSPAGTTLEALKVLMADDGLKPLLTKAIAAATRRSRELAS</sequence>
<comment type="catalytic activity">
    <reaction evidence="4">
        <text>L-proline + NADP(+) = (S)-1-pyrroline-5-carboxylate + NADPH + 2 H(+)</text>
        <dbReference type="Rhea" id="RHEA:14109"/>
        <dbReference type="ChEBI" id="CHEBI:15378"/>
        <dbReference type="ChEBI" id="CHEBI:17388"/>
        <dbReference type="ChEBI" id="CHEBI:57783"/>
        <dbReference type="ChEBI" id="CHEBI:58349"/>
        <dbReference type="ChEBI" id="CHEBI:60039"/>
        <dbReference type="EC" id="1.5.1.2"/>
    </reaction>
</comment>
<comment type="similarity">
    <text evidence="1 4">Belongs to the pyrroline-5-carboxylate reductase family.</text>
</comment>
<feature type="domain" description="Pyrroline-5-carboxylate reductase catalytic N-terminal" evidence="7">
    <location>
        <begin position="10"/>
        <end position="100"/>
    </location>
</feature>
<evidence type="ECO:0000256" key="5">
    <source>
        <dbReference type="NCBIfam" id="TIGR00112"/>
    </source>
</evidence>
<dbReference type="Gene3D" id="1.10.3730.10">
    <property type="entry name" value="ProC C-terminal domain-like"/>
    <property type="match status" value="1"/>
</dbReference>
<dbReference type="FunFam" id="1.10.3730.10:FF:000001">
    <property type="entry name" value="Pyrroline-5-carboxylate reductase"/>
    <property type="match status" value="1"/>
</dbReference>
<accession>A0A5J6ME03</accession>
<dbReference type="InterPro" id="IPR036291">
    <property type="entry name" value="NAD(P)-bd_dom_sf"/>
</dbReference>
<dbReference type="PANTHER" id="PTHR11645:SF0">
    <property type="entry name" value="PYRROLINE-5-CARBOXYLATE REDUCTASE 3"/>
    <property type="match status" value="1"/>
</dbReference>
<evidence type="ECO:0000313" key="9">
    <source>
        <dbReference type="EMBL" id="QEX15674.1"/>
    </source>
</evidence>
<evidence type="ECO:0000256" key="2">
    <source>
        <dbReference type="ARBA" id="ARBA00022857"/>
    </source>
</evidence>
<dbReference type="SUPFAM" id="SSF51735">
    <property type="entry name" value="NAD(P)-binding Rossmann-fold domains"/>
    <property type="match status" value="1"/>
</dbReference>
<dbReference type="NCBIfam" id="TIGR00112">
    <property type="entry name" value="proC"/>
    <property type="match status" value="1"/>
</dbReference>
<dbReference type="Pfam" id="PF14748">
    <property type="entry name" value="P5CR_dimer"/>
    <property type="match status" value="1"/>
</dbReference>
<dbReference type="InterPro" id="IPR000304">
    <property type="entry name" value="Pyrroline-COOH_reductase"/>
</dbReference>
<keyword evidence="4" id="KW-0963">Cytoplasm</keyword>
<dbReference type="PANTHER" id="PTHR11645">
    <property type="entry name" value="PYRROLINE-5-CARBOXYLATE REDUCTASE"/>
    <property type="match status" value="1"/>
</dbReference>
<dbReference type="Gene3D" id="3.40.50.720">
    <property type="entry name" value="NAD(P)-binding Rossmann-like Domain"/>
    <property type="match status" value="1"/>
</dbReference>
<comment type="catalytic activity">
    <reaction evidence="4">
        <text>L-proline + NAD(+) = (S)-1-pyrroline-5-carboxylate + NADH + 2 H(+)</text>
        <dbReference type="Rhea" id="RHEA:14105"/>
        <dbReference type="ChEBI" id="CHEBI:15378"/>
        <dbReference type="ChEBI" id="CHEBI:17388"/>
        <dbReference type="ChEBI" id="CHEBI:57540"/>
        <dbReference type="ChEBI" id="CHEBI:57945"/>
        <dbReference type="ChEBI" id="CHEBI:60039"/>
        <dbReference type="EC" id="1.5.1.2"/>
    </reaction>
</comment>
<dbReference type="GO" id="GO:0055129">
    <property type="term" value="P:L-proline biosynthetic process"/>
    <property type="evidence" value="ECO:0007669"/>
    <property type="project" value="UniProtKB-UniRule"/>
</dbReference>
<organism evidence="9 10">
    <name type="scientific">Hypericibacter terrae</name>
    <dbReference type="NCBI Taxonomy" id="2602015"/>
    <lineage>
        <taxon>Bacteria</taxon>
        <taxon>Pseudomonadati</taxon>
        <taxon>Pseudomonadota</taxon>
        <taxon>Alphaproteobacteria</taxon>
        <taxon>Rhodospirillales</taxon>
        <taxon>Dongiaceae</taxon>
        <taxon>Hypericibacter</taxon>
    </lineage>
</organism>
<comment type="pathway">
    <text evidence="4">Amino-acid biosynthesis; L-proline biosynthesis; L-proline from L-glutamate 5-semialdehyde: step 1/1.</text>
</comment>
<dbReference type="EC" id="1.5.1.2" evidence="4 5"/>
<dbReference type="HAMAP" id="MF_01925">
    <property type="entry name" value="P5C_reductase"/>
    <property type="match status" value="1"/>
</dbReference>
<comment type="function">
    <text evidence="4">Catalyzes the reduction of 1-pyrroline-5-carboxylate (PCA) to L-proline.</text>
</comment>
<keyword evidence="10" id="KW-1185">Reference proteome</keyword>
<evidence type="ECO:0000259" key="8">
    <source>
        <dbReference type="Pfam" id="PF14748"/>
    </source>
</evidence>
<evidence type="ECO:0000259" key="7">
    <source>
        <dbReference type="Pfam" id="PF03807"/>
    </source>
</evidence>
<dbReference type="UniPathway" id="UPA00098">
    <property type="reaction ID" value="UER00361"/>
</dbReference>
<dbReference type="AlphaFoldDB" id="A0A5J6ME03"/>
<comment type="subcellular location">
    <subcellularLocation>
        <location evidence="4">Cytoplasm</location>
    </subcellularLocation>
</comment>
<feature type="domain" description="Pyrroline-5-carboxylate reductase dimerisation" evidence="8">
    <location>
        <begin position="164"/>
        <end position="269"/>
    </location>
</feature>
<dbReference type="Proteomes" id="UP000326202">
    <property type="component" value="Chromosome"/>
</dbReference>
<dbReference type="InterPro" id="IPR008927">
    <property type="entry name" value="6-PGluconate_DH-like_C_sf"/>
</dbReference>
<evidence type="ECO:0000256" key="1">
    <source>
        <dbReference type="ARBA" id="ARBA00005525"/>
    </source>
</evidence>
<dbReference type="Pfam" id="PF03807">
    <property type="entry name" value="F420_oxidored"/>
    <property type="match status" value="1"/>
</dbReference>
<feature type="binding site" evidence="6">
    <location>
        <begin position="72"/>
        <end position="75"/>
    </location>
    <ligand>
        <name>NADP(+)</name>
        <dbReference type="ChEBI" id="CHEBI:58349"/>
    </ligand>
</feature>